<feature type="signal peptide" evidence="7">
    <location>
        <begin position="1"/>
        <end position="18"/>
    </location>
</feature>
<dbReference type="InterPro" id="IPR001841">
    <property type="entry name" value="Znf_RING"/>
</dbReference>
<evidence type="ECO:0000313" key="10">
    <source>
        <dbReference type="Proteomes" id="UP000054477"/>
    </source>
</evidence>
<feature type="domain" description="RING-type" evidence="8">
    <location>
        <begin position="441"/>
        <end position="485"/>
    </location>
</feature>
<evidence type="ECO:0000256" key="2">
    <source>
        <dbReference type="ARBA" id="ARBA00022771"/>
    </source>
</evidence>
<dbReference type="HOGENOM" id="CLU_008264_3_1_1"/>
<feature type="transmembrane region" description="Helical" evidence="6">
    <location>
        <begin position="253"/>
        <end position="279"/>
    </location>
</feature>
<dbReference type="Pfam" id="PF13639">
    <property type="entry name" value="zf-RING_2"/>
    <property type="match status" value="1"/>
</dbReference>
<dbReference type="AlphaFoldDB" id="A0A0C9XIV4"/>
<keyword evidence="3" id="KW-0862">Zinc</keyword>
<evidence type="ECO:0000256" key="6">
    <source>
        <dbReference type="SAM" id="Phobius"/>
    </source>
</evidence>
<keyword evidence="2 4" id="KW-0863">Zinc-finger</keyword>
<keyword evidence="6" id="KW-0812">Transmembrane</keyword>
<dbReference type="SUPFAM" id="SSF57850">
    <property type="entry name" value="RING/U-box"/>
    <property type="match status" value="1"/>
</dbReference>
<evidence type="ECO:0000313" key="9">
    <source>
        <dbReference type="EMBL" id="KIK01414.1"/>
    </source>
</evidence>
<keyword evidence="6" id="KW-1133">Transmembrane helix</keyword>
<dbReference type="CDD" id="cd16454">
    <property type="entry name" value="RING-H2_PA-TM-RING"/>
    <property type="match status" value="1"/>
</dbReference>
<dbReference type="STRING" id="1095629.A0A0C9XIV4"/>
<keyword evidence="6" id="KW-0472">Membrane</keyword>
<dbReference type="GO" id="GO:0008270">
    <property type="term" value="F:zinc ion binding"/>
    <property type="evidence" value="ECO:0007669"/>
    <property type="project" value="UniProtKB-KW"/>
</dbReference>
<evidence type="ECO:0000259" key="8">
    <source>
        <dbReference type="PROSITE" id="PS50089"/>
    </source>
</evidence>
<name>A0A0C9XIV4_9AGAR</name>
<dbReference type="EMBL" id="KN838607">
    <property type="protein sequence ID" value="KIK01414.1"/>
    <property type="molecule type" value="Genomic_DNA"/>
</dbReference>
<dbReference type="GO" id="GO:0006511">
    <property type="term" value="P:ubiquitin-dependent protein catabolic process"/>
    <property type="evidence" value="ECO:0007669"/>
    <property type="project" value="TreeGrafter"/>
</dbReference>
<feature type="region of interest" description="Disordered" evidence="5">
    <location>
        <begin position="548"/>
        <end position="571"/>
    </location>
</feature>
<dbReference type="GO" id="GO:0005634">
    <property type="term" value="C:nucleus"/>
    <property type="evidence" value="ECO:0007669"/>
    <property type="project" value="TreeGrafter"/>
</dbReference>
<keyword evidence="1" id="KW-0479">Metal-binding</keyword>
<keyword evidence="10" id="KW-1185">Reference proteome</keyword>
<evidence type="ECO:0000256" key="3">
    <source>
        <dbReference type="ARBA" id="ARBA00022833"/>
    </source>
</evidence>
<feature type="region of interest" description="Disordered" evidence="5">
    <location>
        <begin position="393"/>
        <end position="424"/>
    </location>
</feature>
<reference evidence="9 10" key="1">
    <citation type="submission" date="2014-04" db="EMBL/GenBank/DDBJ databases">
        <authorList>
            <consortium name="DOE Joint Genome Institute"/>
            <person name="Kuo A."/>
            <person name="Kohler A."/>
            <person name="Nagy L.G."/>
            <person name="Floudas D."/>
            <person name="Copeland A."/>
            <person name="Barry K.W."/>
            <person name="Cichocki N."/>
            <person name="Veneault-Fourrey C."/>
            <person name="LaButti K."/>
            <person name="Lindquist E.A."/>
            <person name="Lipzen A."/>
            <person name="Lundell T."/>
            <person name="Morin E."/>
            <person name="Murat C."/>
            <person name="Sun H."/>
            <person name="Tunlid A."/>
            <person name="Henrissat B."/>
            <person name="Grigoriev I.V."/>
            <person name="Hibbett D.S."/>
            <person name="Martin F."/>
            <person name="Nordberg H.P."/>
            <person name="Cantor M.N."/>
            <person name="Hua S.X."/>
        </authorList>
    </citation>
    <scope>NUCLEOTIDE SEQUENCE [LARGE SCALE GENOMIC DNA]</scope>
    <source>
        <strain evidence="9 10">LaAM-08-1</strain>
    </source>
</reference>
<organism evidence="9 10">
    <name type="scientific">Laccaria amethystina LaAM-08-1</name>
    <dbReference type="NCBI Taxonomy" id="1095629"/>
    <lineage>
        <taxon>Eukaryota</taxon>
        <taxon>Fungi</taxon>
        <taxon>Dikarya</taxon>
        <taxon>Basidiomycota</taxon>
        <taxon>Agaricomycotina</taxon>
        <taxon>Agaricomycetes</taxon>
        <taxon>Agaricomycetidae</taxon>
        <taxon>Agaricales</taxon>
        <taxon>Agaricineae</taxon>
        <taxon>Hydnangiaceae</taxon>
        <taxon>Laccaria</taxon>
    </lineage>
</organism>
<dbReference type="Proteomes" id="UP000054477">
    <property type="component" value="Unassembled WGS sequence"/>
</dbReference>
<accession>A0A0C9XIV4</accession>
<evidence type="ECO:0000256" key="7">
    <source>
        <dbReference type="SAM" id="SignalP"/>
    </source>
</evidence>
<feature type="compositionally biased region" description="Polar residues" evidence="5">
    <location>
        <begin position="405"/>
        <end position="418"/>
    </location>
</feature>
<keyword evidence="7" id="KW-0732">Signal</keyword>
<evidence type="ECO:0000256" key="1">
    <source>
        <dbReference type="ARBA" id="ARBA00022723"/>
    </source>
</evidence>
<dbReference type="PROSITE" id="PS50089">
    <property type="entry name" value="ZF_RING_2"/>
    <property type="match status" value="1"/>
</dbReference>
<sequence length="571" mass="61018">MCLLQSLLLCSALAVVYAYIPASPTNSSQDAIAGGLNVTDISNLFMQWYSNGSYTEHVSYQLVGNGSQGISKGALVHFSEDNVNASTPPTLTPWIAMVSCDHNATTASMEEDVFTLARDKGAVAAASSTSSELLYSLYSLACVINPEYADPATFDQVFDIFSTQSLTSAHLIEYQFGQLGPQDTSLYEYNSQQLNSSATVIQKSIAVDYPVSAGYLYAVLQAYNATSSATTPANNGGNVGASNNSSSSSPNTALAMIILYAITGCVSALFCLVIISGAIRAIRHPERYGPRARIGGEGGSAGQSRARGLTRAILDTFPIVKFGRNPGDNTSIDTPTTHHNKDTEAQYQIDDQGQGIEMNGWEGERDATSHSTMSTSQLCGHAASFESLQPGVVTESPGGKAGPSTIPSAPTGLTSTGQRDAKGSLKVRDDVVPDSIGRETCPICIVDFEEGDDIRLLPCEGKHCFHQQCVDPWLLELSSSCPICRQGAILVLFPICFVSCFPSDFLALENMISGRSEDAHNTMENPRGAGQPALGNRFSRYLRFAKGRRNRGDEPDPTDPYMPTAPESSMY</sequence>
<dbReference type="Gene3D" id="3.30.40.10">
    <property type="entry name" value="Zinc/RING finger domain, C3HC4 (zinc finger)"/>
    <property type="match status" value="1"/>
</dbReference>
<dbReference type="PANTHER" id="PTHR45931">
    <property type="entry name" value="SI:CH211-59O9.10"/>
    <property type="match status" value="1"/>
</dbReference>
<dbReference type="GO" id="GO:0061630">
    <property type="term" value="F:ubiquitin protein ligase activity"/>
    <property type="evidence" value="ECO:0007669"/>
    <property type="project" value="TreeGrafter"/>
</dbReference>
<dbReference type="InterPro" id="IPR051834">
    <property type="entry name" value="RING_finger_E3_ligase"/>
</dbReference>
<dbReference type="OrthoDB" id="8062037at2759"/>
<evidence type="ECO:0000256" key="5">
    <source>
        <dbReference type="SAM" id="MobiDB-lite"/>
    </source>
</evidence>
<feature type="chain" id="PRO_5002222849" description="RING-type domain-containing protein" evidence="7">
    <location>
        <begin position="19"/>
        <end position="571"/>
    </location>
</feature>
<evidence type="ECO:0000256" key="4">
    <source>
        <dbReference type="PROSITE-ProRule" id="PRU00175"/>
    </source>
</evidence>
<dbReference type="PANTHER" id="PTHR45931:SF3">
    <property type="entry name" value="RING ZINC FINGER-CONTAINING PROTEIN"/>
    <property type="match status" value="1"/>
</dbReference>
<reference evidence="10" key="2">
    <citation type="submission" date="2015-01" db="EMBL/GenBank/DDBJ databases">
        <title>Evolutionary Origins and Diversification of the Mycorrhizal Mutualists.</title>
        <authorList>
            <consortium name="DOE Joint Genome Institute"/>
            <consortium name="Mycorrhizal Genomics Consortium"/>
            <person name="Kohler A."/>
            <person name="Kuo A."/>
            <person name="Nagy L.G."/>
            <person name="Floudas D."/>
            <person name="Copeland A."/>
            <person name="Barry K.W."/>
            <person name="Cichocki N."/>
            <person name="Veneault-Fourrey C."/>
            <person name="LaButti K."/>
            <person name="Lindquist E.A."/>
            <person name="Lipzen A."/>
            <person name="Lundell T."/>
            <person name="Morin E."/>
            <person name="Murat C."/>
            <person name="Riley R."/>
            <person name="Ohm R."/>
            <person name="Sun H."/>
            <person name="Tunlid A."/>
            <person name="Henrissat B."/>
            <person name="Grigoriev I.V."/>
            <person name="Hibbett D.S."/>
            <person name="Martin F."/>
        </authorList>
    </citation>
    <scope>NUCLEOTIDE SEQUENCE [LARGE SCALE GENOMIC DNA]</scope>
    <source>
        <strain evidence="10">LaAM-08-1</strain>
    </source>
</reference>
<dbReference type="InterPro" id="IPR013083">
    <property type="entry name" value="Znf_RING/FYVE/PHD"/>
</dbReference>
<proteinExistence type="predicted"/>
<protein>
    <recommendedName>
        <fullName evidence="8">RING-type domain-containing protein</fullName>
    </recommendedName>
</protein>
<gene>
    <name evidence="9" type="ORF">K443DRAFT_98684</name>
</gene>